<proteinExistence type="predicted"/>
<protein>
    <submittedName>
        <fullName evidence="1">Uncharacterized protein</fullName>
    </submittedName>
</protein>
<gene>
    <name evidence="1" type="ORF">FOB82_10615</name>
</gene>
<dbReference type="Proteomes" id="UP000426857">
    <property type="component" value="Chromosome"/>
</dbReference>
<organism evidence="1 2">
    <name type="scientific">Corynebacterium xerosis</name>
    <dbReference type="NCBI Taxonomy" id="1725"/>
    <lineage>
        <taxon>Bacteria</taxon>
        <taxon>Bacillati</taxon>
        <taxon>Actinomycetota</taxon>
        <taxon>Actinomycetes</taxon>
        <taxon>Mycobacteriales</taxon>
        <taxon>Corynebacteriaceae</taxon>
        <taxon>Corynebacterium</taxon>
    </lineage>
</organism>
<accession>A0A6B8TEL8</accession>
<dbReference type="KEGG" id="cxe:FOB82_10615"/>
<dbReference type="RefSeq" id="WP_155870249.1">
    <property type="nucleotide sequence ID" value="NZ_CP046322.1"/>
</dbReference>
<reference evidence="1 2" key="1">
    <citation type="submission" date="2019-11" db="EMBL/GenBank/DDBJ databases">
        <title>FDA dAtabase for Regulatory Grade micrObial Sequences (FDA-ARGOS): Supporting development and validation of Infectious Disease Dx tests.</title>
        <authorList>
            <person name="Kerrigan L."/>
            <person name="Long C."/>
            <person name="Tallon L."/>
            <person name="Sadzewicz L."/>
            <person name="Vavikolanu K."/>
            <person name="Mehta A."/>
            <person name="Aluvathingal J."/>
            <person name="Nadendla S."/>
            <person name="Yan Y."/>
            <person name="Sichtig H."/>
        </authorList>
    </citation>
    <scope>NUCLEOTIDE SEQUENCE [LARGE SCALE GENOMIC DNA]</scope>
    <source>
        <strain evidence="1 2">FDAARGOS_674</strain>
    </source>
</reference>
<sequence length="134" mass="13317">MTYALGDVIARIGGDGGGTVPTPHRYVHDFGPTPIPAGGALSHEVPGVPEGATLVATLEWDGPETGGPVVVSSGTAAAVGVAMDFGDGFFPVTIAASDVITTEGGVTVRIEAGAEGYTATRLTAIIIPTINEAT</sequence>
<dbReference type="AlphaFoldDB" id="A0A6B8TEL8"/>
<dbReference type="EMBL" id="CP046322">
    <property type="protein sequence ID" value="QGS35317.1"/>
    <property type="molecule type" value="Genomic_DNA"/>
</dbReference>
<evidence type="ECO:0000313" key="1">
    <source>
        <dbReference type="EMBL" id="QGS35317.1"/>
    </source>
</evidence>
<name>A0A6B8TEL8_9CORY</name>
<evidence type="ECO:0000313" key="2">
    <source>
        <dbReference type="Proteomes" id="UP000426857"/>
    </source>
</evidence>